<comment type="caution">
    <text evidence="3">The sequence shown here is derived from an EMBL/GenBank/DDBJ whole genome shotgun (WGS) entry which is preliminary data.</text>
</comment>
<evidence type="ECO:0000313" key="3">
    <source>
        <dbReference type="EMBL" id="MBB1254812.1"/>
    </source>
</evidence>
<evidence type="ECO:0000313" key="4">
    <source>
        <dbReference type="Proteomes" id="UP000525686"/>
    </source>
</evidence>
<feature type="region of interest" description="Disordered" evidence="1">
    <location>
        <begin position="1"/>
        <end position="24"/>
    </location>
</feature>
<accession>A0A7W3WM22</accession>
<reference evidence="4" key="1">
    <citation type="submission" date="2020-05" db="EMBL/GenBank/DDBJ databases">
        <title>Classification of alakaliphilic streptomycetes isolated from an alkaline soil next to Lonar Crater, India and a proposal for the recognition of Streptomyces alkaliterrae sp. nov.</title>
        <authorList>
            <person name="Golinska P."/>
        </authorList>
    </citation>
    <scope>NUCLEOTIDE SEQUENCE [LARGE SCALE GENOMIC DNA]</scope>
    <source>
        <strain evidence="4">OF3</strain>
    </source>
</reference>
<dbReference type="Pfam" id="PF04341">
    <property type="entry name" value="DUF485"/>
    <property type="match status" value="1"/>
</dbReference>
<dbReference type="InterPro" id="IPR007436">
    <property type="entry name" value="DUF485"/>
</dbReference>
<feature type="compositionally biased region" description="Basic and acidic residues" evidence="1">
    <location>
        <begin position="135"/>
        <end position="144"/>
    </location>
</feature>
<organism evidence="3 4">
    <name type="scientific">Streptomyces alkaliterrae</name>
    <dbReference type="NCBI Taxonomy" id="2213162"/>
    <lineage>
        <taxon>Bacteria</taxon>
        <taxon>Bacillati</taxon>
        <taxon>Actinomycetota</taxon>
        <taxon>Actinomycetes</taxon>
        <taxon>Kitasatosporales</taxon>
        <taxon>Streptomycetaceae</taxon>
        <taxon>Streptomyces</taxon>
    </lineage>
</organism>
<dbReference type="AlphaFoldDB" id="A0A7W3WM22"/>
<keyword evidence="2" id="KW-1133">Transmembrane helix</keyword>
<name>A0A7W3WM22_9ACTN</name>
<dbReference type="RefSeq" id="WP_181354711.1">
    <property type="nucleotide sequence ID" value="NZ_JABJWZ010000142.1"/>
</dbReference>
<feature type="region of interest" description="Disordered" evidence="1">
    <location>
        <begin position="115"/>
        <end position="144"/>
    </location>
</feature>
<dbReference type="PANTHER" id="PTHR38441">
    <property type="entry name" value="INTEGRAL MEMBRANE PROTEIN-RELATED"/>
    <property type="match status" value="1"/>
</dbReference>
<feature type="transmembrane region" description="Helical" evidence="2">
    <location>
        <begin position="75"/>
        <end position="97"/>
    </location>
</feature>
<dbReference type="Proteomes" id="UP000525686">
    <property type="component" value="Unassembled WGS sequence"/>
</dbReference>
<sequence>MSTQTRPHPDPPEGGGTLSDRSVDMHDDPRFRELRRRLLVFVFPMSAAFFSWYLLYVLMSAYARDTMATVLFGQVNLALVFGVLQFVTTFGIAVLYARYAARRLDPLAGELCEELDGGTPDTAADTGSGGTNASDRNETEEARR</sequence>
<feature type="transmembrane region" description="Helical" evidence="2">
    <location>
        <begin position="38"/>
        <end position="63"/>
    </location>
</feature>
<keyword evidence="2" id="KW-0812">Transmembrane</keyword>
<evidence type="ECO:0000256" key="1">
    <source>
        <dbReference type="SAM" id="MobiDB-lite"/>
    </source>
</evidence>
<dbReference type="EMBL" id="JABJWZ010000142">
    <property type="protein sequence ID" value="MBB1254812.1"/>
    <property type="molecule type" value="Genomic_DNA"/>
</dbReference>
<proteinExistence type="predicted"/>
<protein>
    <submittedName>
        <fullName evidence="3">DUF485 domain-containing protein</fullName>
    </submittedName>
</protein>
<evidence type="ECO:0000256" key="2">
    <source>
        <dbReference type="SAM" id="Phobius"/>
    </source>
</evidence>
<keyword evidence="2" id="KW-0472">Membrane</keyword>
<dbReference type="PANTHER" id="PTHR38441:SF1">
    <property type="entry name" value="MEMBRANE PROTEIN"/>
    <property type="match status" value="1"/>
</dbReference>
<gene>
    <name evidence="3" type="ORF">H3146_15820</name>
</gene>